<dbReference type="KEGG" id="nvn:NVIE_014880"/>
<dbReference type="HOGENOM" id="CLU_018808_15_3_2"/>
<evidence type="ECO:0000256" key="2">
    <source>
        <dbReference type="ARBA" id="ARBA00006434"/>
    </source>
</evidence>
<feature type="transmembrane region" description="Helical" evidence="13">
    <location>
        <begin position="453"/>
        <end position="470"/>
    </location>
</feature>
<protein>
    <submittedName>
        <fullName evidence="14">Putative Sodium:solute symporter family protein</fullName>
    </submittedName>
</protein>
<keyword evidence="11" id="KW-0739">Sodium transport</keyword>
<dbReference type="PANTHER" id="PTHR48086">
    <property type="entry name" value="SODIUM/PROLINE SYMPORTER-RELATED"/>
    <property type="match status" value="1"/>
</dbReference>
<keyword evidence="10 13" id="KW-0472">Membrane</keyword>
<dbReference type="Gene3D" id="1.20.1730.10">
    <property type="entry name" value="Sodium/glucose cotransporter"/>
    <property type="match status" value="1"/>
</dbReference>
<feature type="transmembrane region" description="Helical" evidence="13">
    <location>
        <begin position="36"/>
        <end position="54"/>
    </location>
</feature>
<evidence type="ECO:0000256" key="3">
    <source>
        <dbReference type="ARBA" id="ARBA00022448"/>
    </source>
</evidence>
<dbReference type="GO" id="GO:0005886">
    <property type="term" value="C:plasma membrane"/>
    <property type="evidence" value="ECO:0007669"/>
    <property type="project" value="UniProtKB-SubCell"/>
</dbReference>
<dbReference type="InterPro" id="IPR018212">
    <property type="entry name" value="Na/solute_symporter_CS"/>
</dbReference>
<evidence type="ECO:0000256" key="13">
    <source>
        <dbReference type="SAM" id="Phobius"/>
    </source>
</evidence>
<keyword evidence="15" id="KW-1185">Reference proteome</keyword>
<dbReference type="InterPro" id="IPR001734">
    <property type="entry name" value="Na/solute_symporter"/>
</dbReference>
<feature type="transmembrane region" description="Helical" evidence="13">
    <location>
        <begin position="394"/>
        <end position="417"/>
    </location>
</feature>
<dbReference type="Pfam" id="PF00474">
    <property type="entry name" value="SSF"/>
    <property type="match status" value="1"/>
</dbReference>
<evidence type="ECO:0000256" key="6">
    <source>
        <dbReference type="ARBA" id="ARBA00022847"/>
    </source>
</evidence>
<keyword evidence="7 13" id="KW-1133">Transmembrane helix</keyword>
<dbReference type="GO" id="GO:0015293">
    <property type="term" value="F:symporter activity"/>
    <property type="evidence" value="ECO:0007669"/>
    <property type="project" value="UniProtKB-KW"/>
</dbReference>
<reference evidence="14 15" key="1">
    <citation type="journal article" date="2014" name="Int. J. Syst. Evol. Microbiol.">
        <title>Nitrososphaera viennensis gen. nov., sp. nov., an aerobic and mesophilic, ammonia-oxidizing archaeon from soil and a member of the archaeal phylum Thaumarchaeota.</title>
        <authorList>
            <person name="Stieglmeier M."/>
            <person name="Klingl A."/>
            <person name="Alves R.J."/>
            <person name="Rittmann S.K."/>
            <person name="Melcher M."/>
            <person name="Leisch N."/>
            <person name="Schleper C."/>
        </authorList>
    </citation>
    <scope>NUCLEOTIDE SEQUENCE [LARGE SCALE GENOMIC DNA]</scope>
    <source>
        <strain evidence="14">EN76</strain>
    </source>
</reference>
<evidence type="ECO:0000313" key="15">
    <source>
        <dbReference type="Proteomes" id="UP000027093"/>
    </source>
</evidence>
<evidence type="ECO:0000256" key="5">
    <source>
        <dbReference type="ARBA" id="ARBA00022692"/>
    </source>
</evidence>
<keyword evidence="6" id="KW-0769">Symport</keyword>
<dbReference type="CDD" id="cd11474">
    <property type="entry name" value="SLC5sbd_CHT"/>
    <property type="match status" value="1"/>
</dbReference>
<evidence type="ECO:0000256" key="7">
    <source>
        <dbReference type="ARBA" id="ARBA00022989"/>
    </source>
</evidence>
<dbReference type="Proteomes" id="UP000027093">
    <property type="component" value="Chromosome"/>
</dbReference>
<feature type="transmembrane region" description="Helical" evidence="13">
    <location>
        <begin position="183"/>
        <end position="206"/>
    </location>
</feature>
<evidence type="ECO:0000256" key="4">
    <source>
        <dbReference type="ARBA" id="ARBA00022475"/>
    </source>
</evidence>
<name>A0A060HGI4_9ARCH</name>
<organism evidence="14 15">
    <name type="scientific">Nitrososphaera viennensis EN76</name>
    <dbReference type="NCBI Taxonomy" id="926571"/>
    <lineage>
        <taxon>Archaea</taxon>
        <taxon>Nitrososphaerota</taxon>
        <taxon>Nitrososphaeria</taxon>
        <taxon>Nitrososphaerales</taxon>
        <taxon>Nitrososphaeraceae</taxon>
        <taxon>Nitrososphaera</taxon>
    </lineage>
</organism>
<feature type="transmembrane region" description="Helical" evidence="13">
    <location>
        <begin position="74"/>
        <end position="95"/>
    </location>
</feature>
<evidence type="ECO:0000256" key="9">
    <source>
        <dbReference type="ARBA" id="ARBA00023065"/>
    </source>
</evidence>
<evidence type="ECO:0000256" key="8">
    <source>
        <dbReference type="ARBA" id="ARBA00023053"/>
    </source>
</evidence>
<dbReference type="EMBL" id="CP007536">
    <property type="protein sequence ID" value="AIC15729.1"/>
    <property type="molecule type" value="Genomic_DNA"/>
</dbReference>
<comment type="subcellular location">
    <subcellularLocation>
        <location evidence="1">Cell membrane</location>
        <topology evidence="1">Multi-pass membrane protein</topology>
    </subcellularLocation>
</comment>
<dbReference type="GO" id="GO:0046942">
    <property type="term" value="P:carboxylic acid transport"/>
    <property type="evidence" value="ECO:0007669"/>
    <property type="project" value="UniProtKB-ARBA"/>
</dbReference>
<evidence type="ECO:0000256" key="11">
    <source>
        <dbReference type="ARBA" id="ARBA00023201"/>
    </source>
</evidence>
<feature type="transmembrane region" description="Helical" evidence="13">
    <location>
        <begin position="273"/>
        <end position="294"/>
    </location>
</feature>
<gene>
    <name evidence="14" type="ORF">NVIE_014880</name>
</gene>
<dbReference type="InterPro" id="IPR050277">
    <property type="entry name" value="Sodium:Solute_Symporter"/>
</dbReference>
<evidence type="ECO:0000313" key="14">
    <source>
        <dbReference type="EMBL" id="AIC15729.1"/>
    </source>
</evidence>
<comment type="similarity">
    <text evidence="2 12">Belongs to the sodium:solute symporter (SSF) (TC 2.A.21) family.</text>
</comment>
<feature type="transmembrane region" description="Helical" evidence="13">
    <location>
        <begin position="152"/>
        <end position="171"/>
    </location>
</feature>
<dbReference type="OrthoDB" id="9779at2157"/>
<dbReference type="PANTHER" id="PTHR48086:SF3">
    <property type="entry name" value="SODIUM_PROLINE SYMPORTER"/>
    <property type="match status" value="1"/>
</dbReference>
<dbReference type="PROSITE" id="PS00456">
    <property type="entry name" value="NA_SOLUT_SYMP_1"/>
    <property type="match status" value="1"/>
</dbReference>
<dbReference type="PROSITE" id="PS50283">
    <property type="entry name" value="NA_SOLUT_SYMP_3"/>
    <property type="match status" value="1"/>
</dbReference>
<feature type="transmembrane region" description="Helical" evidence="13">
    <location>
        <begin position="6"/>
        <end position="24"/>
    </location>
</feature>
<keyword evidence="3" id="KW-0813">Transport</keyword>
<dbReference type="GeneID" id="74946752"/>
<evidence type="ECO:0000256" key="12">
    <source>
        <dbReference type="RuleBase" id="RU362091"/>
    </source>
</evidence>
<dbReference type="InterPro" id="IPR038377">
    <property type="entry name" value="Na/Glc_symporter_sf"/>
</dbReference>
<dbReference type="STRING" id="926571.NVIE_014880"/>
<keyword evidence="8" id="KW-0915">Sodium</keyword>
<keyword evidence="4" id="KW-1003">Cell membrane</keyword>
<keyword evidence="9" id="KW-0406">Ion transport</keyword>
<dbReference type="GO" id="GO:0006814">
    <property type="term" value="P:sodium ion transport"/>
    <property type="evidence" value="ECO:0007669"/>
    <property type="project" value="UniProtKB-KW"/>
</dbReference>
<feature type="transmembrane region" description="Helical" evidence="13">
    <location>
        <begin position="424"/>
        <end position="447"/>
    </location>
</feature>
<keyword evidence="5 13" id="KW-0812">Transmembrane</keyword>
<proteinExistence type="inferred from homology"/>
<feature type="transmembrane region" description="Helical" evidence="13">
    <location>
        <begin position="233"/>
        <end position="252"/>
    </location>
</feature>
<evidence type="ECO:0000256" key="10">
    <source>
        <dbReference type="ARBA" id="ARBA00023136"/>
    </source>
</evidence>
<accession>A0A060HGI4</accession>
<feature type="transmembrane region" description="Helical" evidence="13">
    <location>
        <begin position="367"/>
        <end position="388"/>
    </location>
</feature>
<evidence type="ECO:0000256" key="1">
    <source>
        <dbReference type="ARBA" id="ARBA00004651"/>
    </source>
</evidence>
<dbReference type="RefSeq" id="WP_075054673.1">
    <property type="nucleotide sequence ID" value="NZ_CP007536.1"/>
</dbReference>
<dbReference type="AlphaFoldDB" id="A0A060HGI4"/>
<feature type="transmembrane region" description="Helical" evidence="13">
    <location>
        <begin position="314"/>
        <end position="347"/>
    </location>
</feature>
<sequence length="507" mass="54369">MAGLDGFGIAITAFLVLSLVVGTLTSRLVKKSSKRYMVAGKSLPLFFVGTMLAAQSIDGNSSLGNVSLVYQFGFWAGAAIPIGLGICLILTGTIYGKRLNKMALLTLPDFYYRRFGNGAEGISGVLMMISFIVLVAGNFAASGFILQSVFGIDLFWGMLIAALIVLVYTYAGGLFSSAYTDIFQIYLAIGAFWAAFLFFAGGFYGVDFGTILGNAPPAYLDLSGLTDPANGAYVNWASIMALGLGDIVALDFMERVFAARDGRTAQRGAFMGAGLTLFTVIPTSMMGIIALFVLPNIADPFTAYPELAINHMPFPIGAALMMGVLGASMSTANGGLLAISSVMSRNIIQRDILRRMLKRSGMEDKKLLMTTRLFTVPMMVAAFILGYLLPQPGIYLVLAFDIVFAGAWAPLTLGLFWKKANMPAAITSLIVGSAIRLLLFLTIPAEYAGLDTMIPPPISFAAFIIVALATQKRYPGEQRHGVIEYVPPEEDVVRGEDLKGYMEPVGR</sequence>
<feature type="transmembrane region" description="Helical" evidence="13">
    <location>
        <begin position="122"/>
        <end position="146"/>
    </location>
</feature>